<evidence type="ECO:0000256" key="5">
    <source>
        <dbReference type="ARBA" id="ARBA00007417"/>
    </source>
</evidence>
<dbReference type="InterPro" id="IPR016193">
    <property type="entry name" value="Cytidine_deaminase-like"/>
</dbReference>
<evidence type="ECO:0000256" key="15">
    <source>
        <dbReference type="PIRNR" id="PIRNR006769"/>
    </source>
</evidence>
<dbReference type="EC" id="3.5.4.26" evidence="15"/>
<comment type="pathway">
    <text evidence="3 15">Cofactor biosynthesis; riboflavin biosynthesis; 5-amino-6-(D-ribitylamino)uracil from GTP: step 3/4.</text>
</comment>
<comment type="pathway">
    <text evidence="2 15">Cofactor biosynthesis; riboflavin biosynthesis; 5-amino-6-(D-ribitylamino)uracil from GTP: step 2/4.</text>
</comment>
<feature type="binding site" evidence="18">
    <location>
        <position position="60"/>
    </location>
    <ligand>
        <name>Zn(2+)</name>
        <dbReference type="ChEBI" id="CHEBI:29105"/>
        <note>catalytic</note>
    </ligand>
</feature>
<dbReference type="SUPFAM" id="SSF53927">
    <property type="entry name" value="Cytidine deaminase-like"/>
    <property type="match status" value="1"/>
</dbReference>
<feature type="binding site" evidence="18">
    <location>
        <position position="97"/>
    </location>
    <ligand>
        <name>Zn(2+)</name>
        <dbReference type="ChEBI" id="CHEBI:29105"/>
        <note>catalytic</note>
    </ligand>
</feature>
<dbReference type="GO" id="GO:0008270">
    <property type="term" value="F:zinc ion binding"/>
    <property type="evidence" value="ECO:0007669"/>
    <property type="project" value="InterPro"/>
</dbReference>
<evidence type="ECO:0000256" key="11">
    <source>
        <dbReference type="ARBA" id="ARBA00023002"/>
    </source>
</evidence>
<evidence type="ECO:0000256" key="16">
    <source>
        <dbReference type="PIRSR" id="PIRSR006769-1"/>
    </source>
</evidence>
<dbReference type="GO" id="GO:0050661">
    <property type="term" value="F:NADP binding"/>
    <property type="evidence" value="ECO:0007669"/>
    <property type="project" value="InterPro"/>
</dbReference>
<evidence type="ECO:0000256" key="7">
    <source>
        <dbReference type="ARBA" id="ARBA00022723"/>
    </source>
</evidence>
<dbReference type="Pfam" id="PF00383">
    <property type="entry name" value="dCMP_cyt_deam_1"/>
    <property type="match status" value="1"/>
</dbReference>
<keyword evidence="21" id="KW-1185">Reference proteome</keyword>
<feature type="binding site" evidence="17">
    <location>
        <position position="302"/>
    </location>
    <ligand>
        <name>substrate</name>
    </ligand>
</feature>
<dbReference type="EMBL" id="VBTY01000101">
    <property type="protein sequence ID" value="MDG3495443.1"/>
    <property type="molecule type" value="Genomic_DNA"/>
</dbReference>
<reference evidence="20" key="1">
    <citation type="submission" date="2019-05" db="EMBL/GenBank/DDBJ databases">
        <title>Whole genome sequencing of Pseudanabaena catenata USMAC16.</title>
        <authorList>
            <person name="Khan Z."/>
            <person name="Omar W.M."/>
            <person name="Convey P."/>
            <person name="Merican F."/>
            <person name="Najimudin N."/>
        </authorList>
    </citation>
    <scope>NUCLEOTIDE SEQUENCE</scope>
    <source>
        <strain evidence="20">USMAC16</strain>
    </source>
</reference>
<dbReference type="GO" id="GO:0008703">
    <property type="term" value="F:5-amino-6-(5-phosphoribosylamino)uracil reductase activity"/>
    <property type="evidence" value="ECO:0007669"/>
    <property type="project" value="UniProtKB-EC"/>
</dbReference>
<accession>A0A9X4M7Z7</accession>
<protein>
    <recommendedName>
        <fullName evidence="15">Riboflavin biosynthesis protein RibD</fullName>
    </recommendedName>
    <domain>
        <recommendedName>
            <fullName evidence="15">Diaminohydroxyphosphoribosylaminopyrimidine deaminase</fullName>
            <shortName evidence="15">DRAP deaminase</shortName>
            <ecNumber evidence="15">3.5.4.26</ecNumber>
        </recommendedName>
        <alternativeName>
            <fullName evidence="15">Riboflavin-specific deaminase</fullName>
        </alternativeName>
    </domain>
    <domain>
        <recommendedName>
            <fullName evidence="15">5-amino-6-(5-phosphoribosylamino)uracil reductase</fullName>
            <ecNumber evidence="15">1.1.1.193</ecNumber>
        </recommendedName>
        <alternativeName>
            <fullName evidence="15">HTP reductase</fullName>
        </alternativeName>
    </domain>
</protein>
<evidence type="ECO:0000256" key="17">
    <source>
        <dbReference type="PIRSR" id="PIRSR006769-2"/>
    </source>
</evidence>
<feature type="binding site" evidence="17">
    <location>
        <position position="217"/>
    </location>
    <ligand>
        <name>substrate</name>
    </ligand>
</feature>
<evidence type="ECO:0000259" key="19">
    <source>
        <dbReference type="PROSITE" id="PS51747"/>
    </source>
</evidence>
<keyword evidence="7 15" id="KW-0479">Metal-binding</keyword>
<dbReference type="InterPro" id="IPR050765">
    <property type="entry name" value="Riboflavin_Biosynth_HTPR"/>
</dbReference>
<feature type="binding site" evidence="17">
    <location>
        <position position="181"/>
    </location>
    <ligand>
        <name>substrate</name>
    </ligand>
</feature>
<evidence type="ECO:0000313" key="21">
    <source>
        <dbReference type="Proteomes" id="UP001152872"/>
    </source>
</evidence>
<dbReference type="InterPro" id="IPR024072">
    <property type="entry name" value="DHFR-like_dom_sf"/>
</dbReference>
<keyword evidence="9 15" id="KW-0862">Zinc</keyword>
<comment type="caution">
    <text evidence="20">The sequence shown here is derived from an EMBL/GenBank/DDBJ whole genome shotgun (WGS) entry which is preliminary data.</text>
</comment>
<dbReference type="GO" id="GO:0008835">
    <property type="term" value="F:diaminohydroxyphosphoribosylaminopyrimidine deaminase activity"/>
    <property type="evidence" value="ECO:0007669"/>
    <property type="project" value="UniProtKB-EC"/>
</dbReference>
<comment type="function">
    <text evidence="1 15">Converts 2,5-diamino-6-(ribosylamino)-4(3h)-pyrimidinone 5'-phosphate into 5-amino-6-(ribosylamino)-2,4(1h,3h)-pyrimidinedione 5'-phosphate.</text>
</comment>
<evidence type="ECO:0000256" key="3">
    <source>
        <dbReference type="ARBA" id="ARBA00004910"/>
    </source>
</evidence>
<evidence type="ECO:0000256" key="4">
    <source>
        <dbReference type="ARBA" id="ARBA00005259"/>
    </source>
</evidence>
<feature type="binding site" evidence="17">
    <location>
        <position position="209"/>
    </location>
    <ligand>
        <name>NADP(+)</name>
        <dbReference type="ChEBI" id="CHEBI:58349"/>
    </ligand>
</feature>
<dbReference type="Gene3D" id="3.40.140.10">
    <property type="entry name" value="Cytidine Deaminase, domain 2"/>
    <property type="match status" value="1"/>
</dbReference>
<name>A0A9X4M7Z7_9CYAN</name>
<dbReference type="SUPFAM" id="SSF53597">
    <property type="entry name" value="Dihydrofolate reductase-like"/>
    <property type="match status" value="1"/>
</dbReference>
<comment type="catalytic activity">
    <reaction evidence="14 15">
        <text>2,5-diamino-6-hydroxy-4-(5-phosphoribosylamino)-pyrimidine + H2O + H(+) = 5-amino-6-(5-phospho-D-ribosylamino)uracil + NH4(+)</text>
        <dbReference type="Rhea" id="RHEA:21868"/>
        <dbReference type="ChEBI" id="CHEBI:15377"/>
        <dbReference type="ChEBI" id="CHEBI:15378"/>
        <dbReference type="ChEBI" id="CHEBI:28938"/>
        <dbReference type="ChEBI" id="CHEBI:58453"/>
        <dbReference type="ChEBI" id="CHEBI:58614"/>
        <dbReference type="EC" id="3.5.4.26"/>
    </reaction>
</comment>
<gene>
    <name evidence="20" type="primary">ribD</name>
    <name evidence="20" type="ORF">FEV09_12820</name>
</gene>
<dbReference type="Gene3D" id="3.40.430.10">
    <property type="entry name" value="Dihydrofolate Reductase, subunit A"/>
    <property type="match status" value="1"/>
</dbReference>
<comment type="similarity">
    <text evidence="4 15">In the N-terminal section; belongs to the cytidine and deoxycytidylate deaminase family.</text>
</comment>
<feature type="binding site" evidence="17">
    <location>
        <position position="183"/>
    </location>
    <ligand>
        <name>substrate</name>
    </ligand>
</feature>
<sequence>MAETADKELTNLHDRWMQRCIDLALQARGRTAPNPMVGSVIVKNGRVLGEGFHPQAGQPHAEVFAIRAAQQTGEDLQDATLYVNLEPCNHHGRTPPCSEAIIQAGIGEVVIGAIDPDPRVAGTGRDRLRAAGLKVTTGVLVEACLELNEAFFHRVRTNLPFGIFKYAMTLDGKIATTSGHSYWITGAEARRVVHDLRGGCDAIITGGNTVRLDNPHLTTHGTSLHCPLRVVVSASCDLPETANLWHITESEKTLLIVPPDRHPQLKQKLRDRQVEVLELDILSPEVVMQELGKRGCNTVLWECGGRLGAAAIKAKMVQKIYAFIAPKLIGGFTAPSPIDDLDLTLMTEAIAIERSQLQQIGTDFLITGYLP</sequence>
<keyword evidence="10 15" id="KW-0521">NADP</keyword>
<dbReference type="InterPro" id="IPR002125">
    <property type="entry name" value="CMP_dCMP_dom"/>
</dbReference>
<dbReference type="NCBIfam" id="TIGR00227">
    <property type="entry name" value="ribD_Cterm"/>
    <property type="match status" value="1"/>
</dbReference>
<dbReference type="GO" id="GO:0009231">
    <property type="term" value="P:riboflavin biosynthetic process"/>
    <property type="evidence" value="ECO:0007669"/>
    <property type="project" value="UniProtKB-KW"/>
</dbReference>
<feature type="domain" description="CMP/dCMP-type deaminase" evidence="19">
    <location>
        <begin position="11"/>
        <end position="135"/>
    </location>
</feature>
<comment type="cofactor">
    <cofactor evidence="15 18">
        <name>Zn(2+)</name>
        <dbReference type="ChEBI" id="CHEBI:29105"/>
    </cofactor>
    <text evidence="15 18">Binds 1 zinc ion.</text>
</comment>
<feature type="binding site" evidence="18">
    <location>
        <position position="88"/>
    </location>
    <ligand>
        <name>Zn(2+)</name>
        <dbReference type="ChEBI" id="CHEBI:29105"/>
        <note>catalytic</note>
    </ligand>
</feature>
<comment type="similarity">
    <text evidence="5 15">In the C-terminal section; belongs to the HTP reductase family.</text>
</comment>
<dbReference type="Proteomes" id="UP001152872">
    <property type="component" value="Unassembled WGS sequence"/>
</dbReference>
<evidence type="ECO:0000256" key="2">
    <source>
        <dbReference type="ARBA" id="ARBA00004882"/>
    </source>
</evidence>
<feature type="active site" description="Proton donor" evidence="16">
    <location>
        <position position="62"/>
    </location>
</feature>
<evidence type="ECO:0000256" key="8">
    <source>
        <dbReference type="ARBA" id="ARBA00022801"/>
    </source>
</evidence>
<keyword evidence="12" id="KW-0511">Multifunctional enzyme</keyword>
<keyword evidence="6 15" id="KW-0686">Riboflavin biosynthesis</keyword>
<dbReference type="PANTHER" id="PTHR38011">
    <property type="entry name" value="DIHYDROFOLATE REDUCTASE FAMILY PROTEIN (AFU_ORTHOLOGUE AFUA_8G06820)"/>
    <property type="match status" value="1"/>
</dbReference>
<dbReference type="NCBIfam" id="TIGR00326">
    <property type="entry name" value="eubact_ribD"/>
    <property type="match status" value="1"/>
</dbReference>
<dbReference type="Pfam" id="PF01872">
    <property type="entry name" value="RibD_C"/>
    <property type="match status" value="1"/>
</dbReference>
<dbReference type="PANTHER" id="PTHR38011:SF7">
    <property type="entry name" value="2,5-DIAMINO-6-RIBOSYLAMINO-4(3H)-PYRIMIDINONE 5'-PHOSPHATE REDUCTASE"/>
    <property type="match status" value="1"/>
</dbReference>
<feature type="binding site" evidence="17">
    <location>
        <begin position="304"/>
        <end position="310"/>
    </location>
    <ligand>
        <name>NADP(+)</name>
        <dbReference type="ChEBI" id="CHEBI:58349"/>
    </ligand>
</feature>
<dbReference type="InterPro" id="IPR011549">
    <property type="entry name" value="RibD_C"/>
</dbReference>
<comment type="catalytic activity">
    <reaction evidence="13 15">
        <text>5-amino-6-(5-phospho-D-ribitylamino)uracil + NADP(+) = 5-amino-6-(5-phospho-D-ribosylamino)uracil + NADPH + H(+)</text>
        <dbReference type="Rhea" id="RHEA:17845"/>
        <dbReference type="ChEBI" id="CHEBI:15378"/>
        <dbReference type="ChEBI" id="CHEBI:57783"/>
        <dbReference type="ChEBI" id="CHEBI:58349"/>
        <dbReference type="ChEBI" id="CHEBI:58421"/>
        <dbReference type="ChEBI" id="CHEBI:58453"/>
        <dbReference type="EC" id="1.1.1.193"/>
    </reaction>
</comment>
<dbReference type="InterPro" id="IPR004794">
    <property type="entry name" value="Eubact_RibD"/>
</dbReference>
<dbReference type="InterPro" id="IPR016192">
    <property type="entry name" value="APOBEC/CMP_deaminase_Zn-bd"/>
</dbReference>
<keyword evidence="8 15" id="KW-0378">Hydrolase</keyword>
<evidence type="ECO:0000256" key="18">
    <source>
        <dbReference type="PIRSR" id="PIRSR006769-3"/>
    </source>
</evidence>
<dbReference type="RefSeq" id="WP_009627565.1">
    <property type="nucleotide sequence ID" value="NZ_VBTY01000101.1"/>
</dbReference>
<dbReference type="FunFam" id="3.40.140.10:FF:000025">
    <property type="entry name" value="Riboflavin biosynthesis protein RibD"/>
    <property type="match status" value="1"/>
</dbReference>
<proteinExistence type="inferred from homology"/>
<keyword evidence="11 15" id="KW-0560">Oxidoreductase</keyword>
<organism evidence="20 21">
    <name type="scientific">Pseudanabaena catenata USMAC16</name>
    <dbReference type="NCBI Taxonomy" id="1855837"/>
    <lineage>
        <taxon>Bacteria</taxon>
        <taxon>Bacillati</taxon>
        <taxon>Cyanobacteriota</taxon>
        <taxon>Cyanophyceae</taxon>
        <taxon>Pseudanabaenales</taxon>
        <taxon>Pseudanabaenaceae</taxon>
        <taxon>Pseudanabaena</taxon>
    </lineage>
</organism>
<evidence type="ECO:0000313" key="20">
    <source>
        <dbReference type="EMBL" id="MDG3495443.1"/>
    </source>
</evidence>
<evidence type="ECO:0000256" key="10">
    <source>
        <dbReference type="ARBA" id="ARBA00022857"/>
    </source>
</evidence>
<dbReference type="CDD" id="cd01284">
    <property type="entry name" value="Riboflavin_deaminase-reductase"/>
    <property type="match status" value="1"/>
</dbReference>
<evidence type="ECO:0000256" key="13">
    <source>
        <dbReference type="ARBA" id="ARBA00049861"/>
    </source>
</evidence>
<feature type="binding site" evidence="17">
    <location>
        <position position="167"/>
    </location>
    <ligand>
        <name>substrate</name>
    </ligand>
</feature>
<evidence type="ECO:0000256" key="14">
    <source>
        <dbReference type="ARBA" id="ARBA00049886"/>
    </source>
</evidence>
<evidence type="ECO:0000256" key="12">
    <source>
        <dbReference type="ARBA" id="ARBA00023268"/>
    </source>
</evidence>
<evidence type="ECO:0000256" key="1">
    <source>
        <dbReference type="ARBA" id="ARBA00002151"/>
    </source>
</evidence>
<feature type="binding site" evidence="17">
    <location>
        <position position="197"/>
    </location>
    <ligand>
        <name>substrate</name>
    </ligand>
</feature>
<dbReference type="InterPro" id="IPR002734">
    <property type="entry name" value="RibDG_C"/>
</dbReference>
<dbReference type="PIRSF" id="PIRSF006769">
    <property type="entry name" value="RibD"/>
    <property type="match status" value="1"/>
</dbReference>
<dbReference type="AlphaFoldDB" id="A0A9X4M7Z7"/>
<dbReference type="EC" id="1.1.1.193" evidence="15"/>
<dbReference type="PROSITE" id="PS51747">
    <property type="entry name" value="CYT_DCMP_DEAMINASES_2"/>
    <property type="match status" value="1"/>
</dbReference>
<evidence type="ECO:0000256" key="6">
    <source>
        <dbReference type="ARBA" id="ARBA00022619"/>
    </source>
</evidence>
<evidence type="ECO:0000256" key="9">
    <source>
        <dbReference type="ARBA" id="ARBA00022833"/>
    </source>
</evidence>
<dbReference type="PROSITE" id="PS00903">
    <property type="entry name" value="CYT_DCMP_DEAMINASES_1"/>
    <property type="match status" value="1"/>
</dbReference>
<feature type="binding site" evidence="17">
    <location>
        <position position="213"/>
    </location>
    <ligand>
        <name>NADP(+)</name>
        <dbReference type="ChEBI" id="CHEBI:58349"/>
    </ligand>
</feature>